<feature type="domain" description="EamA" evidence="2">
    <location>
        <begin position="151"/>
        <end position="284"/>
    </location>
</feature>
<feature type="transmembrane region" description="Helical" evidence="1">
    <location>
        <begin position="181"/>
        <end position="203"/>
    </location>
</feature>
<feature type="transmembrane region" description="Helical" evidence="1">
    <location>
        <begin position="246"/>
        <end position="264"/>
    </location>
</feature>
<dbReference type="EMBL" id="LCKF01000011">
    <property type="protein sequence ID" value="KKT91510.1"/>
    <property type="molecule type" value="Genomic_DNA"/>
</dbReference>
<organism evidence="3 4">
    <name type="scientific">Candidatus Jorgensenbacteria bacterium GW2011_GWA2_45_13</name>
    <dbReference type="NCBI Taxonomy" id="1618662"/>
    <lineage>
        <taxon>Bacteria</taxon>
        <taxon>Candidatus Joergenseniibacteriota</taxon>
    </lineage>
</organism>
<dbReference type="PANTHER" id="PTHR22911">
    <property type="entry name" value="ACYL-MALONYL CONDENSING ENZYME-RELATED"/>
    <property type="match status" value="1"/>
</dbReference>
<protein>
    <submittedName>
        <fullName evidence="3">Drug/metabolite transporter</fullName>
    </submittedName>
</protein>
<dbReference type="AlphaFoldDB" id="A0A0G1L6N1"/>
<gene>
    <name evidence="3" type="ORF">UW92_C0011G0012</name>
</gene>
<accession>A0A0G1L6N1</accession>
<evidence type="ECO:0000313" key="3">
    <source>
        <dbReference type="EMBL" id="KKT91510.1"/>
    </source>
</evidence>
<keyword evidence="1" id="KW-1133">Transmembrane helix</keyword>
<dbReference type="GO" id="GO:0016020">
    <property type="term" value="C:membrane"/>
    <property type="evidence" value="ECO:0007669"/>
    <property type="project" value="InterPro"/>
</dbReference>
<feature type="transmembrane region" description="Helical" evidence="1">
    <location>
        <begin position="119"/>
        <end position="140"/>
    </location>
</feature>
<proteinExistence type="predicted"/>
<evidence type="ECO:0000313" key="4">
    <source>
        <dbReference type="Proteomes" id="UP000033966"/>
    </source>
</evidence>
<feature type="transmembrane region" description="Helical" evidence="1">
    <location>
        <begin position="215"/>
        <end position="234"/>
    </location>
</feature>
<keyword evidence="1" id="KW-0812">Transmembrane</keyword>
<dbReference type="Pfam" id="PF00892">
    <property type="entry name" value="EamA"/>
    <property type="match status" value="2"/>
</dbReference>
<name>A0A0G1L6N1_9BACT</name>
<comment type="caution">
    <text evidence="3">The sequence shown here is derived from an EMBL/GenBank/DDBJ whole genome shotgun (WGS) entry which is preliminary data.</text>
</comment>
<dbReference type="InterPro" id="IPR037185">
    <property type="entry name" value="EmrE-like"/>
</dbReference>
<evidence type="ECO:0000259" key="2">
    <source>
        <dbReference type="Pfam" id="PF00892"/>
    </source>
</evidence>
<keyword evidence="1" id="KW-0472">Membrane</keyword>
<dbReference type="InterPro" id="IPR000620">
    <property type="entry name" value="EamA_dom"/>
</dbReference>
<feature type="transmembrane region" description="Helical" evidence="1">
    <location>
        <begin position="146"/>
        <end position="169"/>
    </location>
</feature>
<feature type="transmembrane region" description="Helical" evidence="1">
    <location>
        <begin position="30"/>
        <end position="52"/>
    </location>
</feature>
<reference evidence="3 4" key="1">
    <citation type="journal article" date="2015" name="Nature">
        <title>rRNA introns, odd ribosomes, and small enigmatic genomes across a large radiation of phyla.</title>
        <authorList>
            <person name="Brown C.T."/>
            <person name="Hug L.A."/>
            <person name="Thomas B.C."/>
            <person name="Sharon I."/>
            <person name="Castelle C.J."/>
            <person name="Singh A."/>
            <person name="Wilkins M.J."/>
            <person name="Williams K.H."/>
            <person name="Banfield J.F."/>
        </authorList>
    </citation>
    <scope>NUCLEOTIDE SEQUENCE [LARGE SCALE GENOMIC DNA]</scope>
</reference>
<dbReference type="SUPFAM" id="SSF103481">
    <property type="entry name" value="Multidrug resistance efflux transporter EmrE"/>
    <property type="match status" value="2"/>
</dbReference>
<feature type="transmembrane region" description="Helical" evidence="1">
    <location>
        <begin position="64"/>
        <end position="88"/>
    </location>
</feature>
<feature type="transmembrane region" description="Helical" evidence="1">
    <location>
        <begin position="94"/>
        <end position="112"/>
    </location>
</feature>
<evidence type="ECO:0000256" key="1">
    <source>
        <dbReference type="SAM" id="Phobius"/>
    </source>
</evidence>
<feature type="transmembrane region" description="Helical" evidence="1">
    <location>
        <begin position="270"/>
        <end position="289"/>
    </location>
</feature>
<sequence length="295" mass="32278">MTSLLIALAALLWATDALFRKPLTQDLSAWAIVFAEHALALVFVIPILIKSWRRAVALTARQWGAVLFIGVAASALATVAFTASFSYVSPSVSILLQKIQPLFTLVLALVWLGERLPKYFWGWAVAALVGGYFVSFPEIIPQLSLYQSGAIGVMLALVAALLWGSATVFGRFLLKDLSFPLVTALRFIVALPVLGIILGYYNGFSAFSTISVRDIWFLIIIMLGPGFGAMYLYYKGLAVTKASVSAILELTWPLAAVVLNWIFLKETLTLWQIFGGLVLTGSIAKITVWRRDRVG</sequence>
<dbReference type="PANTHER" id="PTHR22911:SF137">
    <property type="entry name" value="SOLUTE CARRIER FAMILY 35 MEMBER G2-RELATED"/>
    <property type="match status" value="1"/>
</dbReference>
<feature type="domain" description="EamA" evidence="2">
    <location>
        <begin position="4"/>
        <end position="135"/>
    </location>
</feature>
<dbReference type="Proteomes" id="UP000033966">
    <property type="component" value="Unassembled WGS sequence"/>
</dbReference>